<organism evidence="2 3">
    <name type="scientific">Actinoplanes auranticolor</name>
    <dbReference type="NCBI Taxonomy" id="47988"/>
    <lineage>
        <taxon>Bacteria</taxon>
        <taxon>Bacillati</taxon>
        <taxon>Actinomycetota</taxon>
        <taxon>Actinomycetes</taxon>
        <taxon>Micromonosporales</taxon>
        <taxon>Micromonosporaceae</taxon>
        <taxon>Actinoplanes</taxon>
    </lineage>
</organism>
<comment type="caution">
    <text evidence="2">The sequence shown here is derived from an EMBL/GenBank/DDBJ whole genome shotgun (WGS) entry which is preliminary data.</text>
</comment>
<feature type="region of interest" description="Disordered" evidence="1">
    <location>
        <begin position="106"/>
        <end position="253"/>
    </location>
</feature>
<dbReference type="SUPFAM" id="SSF46785">
    <property type="entry name" value="Winged helix' DNA-binding domain"/>
    <property type="match status" value="1"/>
</dbReference>
<evidence type="ECO:0000256" key="1">
    <source>
        <dbReference type="SAM" id="MobiDB-lite"/>
    </source>
</evidence>
<evidence type="ECO:0000313" key="2">
    <source>
        <dbReference type="EMBL" id="GIM74915.1"/>
    </source>
</evidence>
<dbReference type="Gene3D" id="1.10.10.10">
    <property type="entry name" value="Winged helix-like DNA-binding domain superfamily/Winged helix DNA-binding domain"/>
    <property type="match status" value="1"/>
</dbReference>
<proteinExistence type="predicted"/>
<sequence>MHANPAHPSAAACNGRAAAIPEGTATMTDATPGTPGPEPAHSAFRVLAALADLREATAAAIAQHAGLAYSTVTPKLRAWETSGHAQKYRHAATNQTLWRLTPAGRAATGAQGEVPVPPPDIEAPENADDADRATTAPLAEPAPSDVPTTERDANPPHTGTYRDDEPVPPAAQPVPTPPDAAADTEPQTAESVPDHSSDDAALPDDRGDETAVPDDAGGAAAAGSEGSADKAAASEGNGAAATPQPAKRKRPAGALEASVLAILHSRPGERFTVNDLRKLVDKADQGTGYPAASAGALANALTKLTGKGQVDTVQEKPATFQAAPATD</sequence>
<feature type="compositionally biased region" description="Low complexity" evidence="1">
    <location>
        <begin position="214"/>
        <end position="241"/>
    </location>
</feature>
<dbReference type="AlphaFoldDB" id="A0A919SMQ8"/>
<feature type="compositionally biased region" description="Basic and acidic residues" evidence="1">
    <location>
        <begin position="148"/>
        <end position="165"/>
    </location>
</feature>
<dbReference type="EMBL" id="BOQL01000053">
    <property type="protein sequence ID" value="GIM74915.1"/>
    <property type="molecule type" value="Genomic_DNA"/>
</dbReference>
<feature type="compositionally biased region" description="Basic and acidic residues" evidence="1">
    <location>
        <begin position="192"/>
        <end position="209"/>
    </location>
</feature>
<reference evidence="2" key="1">
    <citation type="submission" date="2021-03" db="EMBL/GenBank/DDBJ databases">
        <title>Whole genome shotgun sequence of Actinoplanes auranticolor NBRC 12245.</title>
        <authorList>
            <person name="Komaki H."/>
            <person name="Tamura T."/>
        </authorList>
    </citation>
    <scope>NUCLEOTIDE SEQUENCE</scope>
    <source>
        <strain evidence="2">NBRC 12245</strain>
    </source>
</reference>
<gene>
    <name evidence="2" type="ORF">Aau02nite_63290</name>
</gene>
<accession>A0A919SMQ8</accession>
<dbReference type="InterPro" id="IPR036388">
    <property type="entry name" value="WH-like_DNA-bd_sf"/>
</dbReference>
<dbReference type="InterPro" id="IPR036390">
    <property type="entry name" value="WH_DNA-bd_sf"/>
</dbReference>
<evidence type="ECO:0000313" key="3">
    <source>
        <dbReference type="Proteomes" id="UP000681340"/>
    </source>
</evidence>
<keyword evidence="3" id="KW-1185">Reference proteome</keyword>
<protein>
    <submittedName>
        <fullName evidence="2">Uncharacterized protein</fullName>
    </submittedName>
</protein>
<feature type="compositionally biased region" description="Low complexity" evidence="1">
    <location>
        <begin position="179"/>
        <end position="190"/>
    </location>
</feature>
<name>A0A919SMQ8_9ACTN</name>
<dbReference type="Proteomes" id="UP000681340">
    <property type="component" value="Unassembled WGS sequence"/>
</dbReference>
<feature type="compositionally biased region" description="Pro residues" evidence="1">
    <location>
        <begin position="167"/>
        <end position="178"/>
    </location>
</feature>